<evidence type="ECO:0000313" key="2">
    <source>
        <dbReference type="Proteomes" id="UP001054945"/>
    </source>
</evidence>
<gene>
    <name evidence="1" type="primary">Syne1_1</name>
    <name evidence="1" type="ORF">CEXT_265701</name>
</gene>
<dbReference type="AlphaFoldDB" id="A0AAV4P6B4"/>
<keyword evidence="2" id="KW-1185">Reference proteome</keyword>
<reference evidence="1 2" key="1">
    <citation type="submission" date="2021-06" db="EMBL/GenBank/DDBJ databases">
        <title>Caerostris extrusa draft genome.</title>
        <authorList>
            <person name="Kono N."/>
            <person name="Arakawa K."/>
        </authorList>
    </citation>
    <scope>NUCLEOTIDE SEQUENCE [LARGE SCALE GENOMIC DNA]</scope>
</reference>
<dbReference type="EMBL" id="BPLR01021703">
    <property type="protein sequence ID" value="GIX92574.1"/>
    <property type="molecule type" value="Genomic_DNA"/>
</dbReference>
<evidence type="ECO:0000313" key="1">
    <source>
        <dbReference type="EMBL" id="GIX92574.1"/>
    </source>
</evidence>
<organism evidence="1 2">
    <name type="scientific">Caerostris extrusa</name>
    <name type="common">Bark spider</name>
    <name type="synonym">Caerostris bankana</name>
    <dbReference type="NCBI Taxonomy" id="172846"/>
    <lineage>
        <taxon>Eukaryota</taxon>
        <taxon>Metazoa</taxon>
        <taxon>Ecdysozoa</taxon>
        <taxon>Arthropoda</taxon>
        <taxon>Chelicerata</taxon>
        <taxon>Arachnida</taxon>
        <taxon>Araneae</taxon>
        <taxon>Araneomorphae</taxon>
        <taxon>Entelegynae</taxon>
        <taxon>Araneoidea</taxon>
        <taxon>Araneidae</taxon>
        <taxon>Caerostris</taxon>
    </lineage>
</organism>
<comment type="caution">
    <text evidence="1">The sequence shown here is derived from an EMBL/GenBank/DDBJ whole genome shotgun (WGS) entry which is preliminary data.</text>
</comment>
<protein>
    <submittedName>
        <fullName evidence="1">Nesprin-1</fullName>
    </submittedName>
</protein>
<dbReference type="Proteomes" id="UP001054945">
    <property type="component" value="Unassembled WGS sequence"/>
</dbReference>
<proteinExistence type="predicted"/>
<name>A0AAV4P6B4_CAEEX</name>
<accession>A0AAV4P6B4</accession>
<sequence length="136" mass="15303">MTAENIQAQLEDALSKFKIYEESLFLCERLLNETRPFISSGLDTSKLSSEDAKDKLDMAKNYLKNLLDGREKLQSAIQGCVEATSSISRPSSPDVGFASSLPEKEMQIKIQLQDYIEQLQAFSSSLENIVSEWRGF</sequence>